<comment type="similarity">
    <text evidence="1">Belongs to the ustYa family.</text>
</comment>
<dbReference type="InterPro" id="IPR021765">
    <property type="entry name" value="UstYa-like"/>
</dbReference>
<evidence type="ECO:0000313" key="3">
    <source>
        <dbReference type="Proteomes" id="UP000452235"/>
    </source>
</evidence>
<protein>
    <submittedName>
        <fullName evidence="2">Tat pathway signal sequence</fullName>
    </submittedName>
</protein>
<dbReference type="AlphaFoldDB" id="A0A5M3ZDM5"/>
<keyword evidence="3" id="KW-1185">Reference proteome</keyword>
<accession>A0A5M3ZDM5</accession>
<dbReference type="VEuPathDB" id="FungiDB:ATEG_08706"/>
<name>A0A5M3ZDM5_ASPTE</name>
<organism evidence="2 3">
    <name type="scientific">Aspergillus terreus</name>
    <dbReference type="NCBI Taxonomy" id="33178"/>
    <lineage>
        <taxon>Eukaryota</taxon>
        <taxon>Fungi</taxon>
        <taxon>Dikarya</taxon>
        <taxon>Ascomycota</taxon>
        <taxon>Pezizomycotina</taxon>
        <taxon>Eurotiomycetes</taxon>
        <taxon>Eurotiomycetidae</taxon>
        <taxon>Eurotiales</taxon>
        <taxon>Aspergillaceae</taxon>
        <taxon>Aspergillus</taxon>
        <taxon>Aspergillus subgen. Circumdati</taxon>
    </lineage>
</organism>
<evidence type="ECO:0000256" key="1">
    <source>
        <dbReference type="ARBA" id="ARBA00035112"/>
    </source>
</evidence>
<dbReference type="Proteomes" id="UP000452235">
    <property type="component" value="Unassembled WGS sequence"/>
</dbReference>
<dbReference type="GO" id="GO:0043386">
    <property type="term" value="P:mycotoxin biosynthetic process"/>
    <property type="evidence" value="ECO:0007669"/>
    <property type="project" value="InterPro"/>
</dbReference>
<sequence>MASDGEQNARLLSEEESGFWEPSEKVQRRKSSGWWKIILYPVAVGLIFLAGIAGGYHWQDVDVNKRCLEHVSQKAPLMRDMDVTYHVEQFNGEFLTENIYRQNASQEVDDAWEALGVDYRPLRVPPEAAEEAGITHDQVKINDEYGGGYIANLEGLHHLHCLNLLRKSLYYNYDYYHAKGEGAFVNEDYIVRKHVSHCLDILRQQLMCTVDVGVLGQIWVWPDDPKPFVDFNTRHKCRNFDAIRQWAHDHQLPADPPPGFIQERPEEGDTIYPDIP</sequence>
<dbReference type="Pfam" id="PF11807">
    <property type="entry name" value="UstYa"/>
    <property type="match status" value="1"/>
</dbReference>
<reference evidence="2 3" key="1">
    <citation type="submission" date="2020-01" db="EMBL/GenBank/DDBJ databases">
        <title>Aspergillus terreus IFO 6365 whole genome shotgun sequence.</title>
        <authorList>
            <person name="Kanamasa S."/>
            <person name="Takahashi H."/>
        </authorList>
    </citation>
    <scope>NUCLEOTIDE SEQUENCE [LARGE SCALE GENOMIC DNA]</scope>
    <source>
        <strain evidence="2 3">IFO 6365</strain>
    </source>
</reference>
<gene>
    <name evidence="2" type="ORF">ATEIFO6365_0010023700</name>
</gene>
<dbReference type="PANTHER" id="PTHR33365:SF13">
    <property type="entry name" value="TAT PATHWAY SIGNAL SEQUENCE"/>
    <property type="match status" value="1"/>
</dbReference>
<proteinExistence type="inferred from homology"/>
<dbReference type="PANTHER" id="PTHR33365">
    <property type="entry name" value="YALI0B05434P"/>
    <property type="match status" value="1"/>
</dbReference>
<dbReference type="EMBL" id="BLJY01000010">
    <property type="protein sequence ID" value="GFF19464.1"/>
    <property type="molecule type" value="Genomic_DNA"/>
</dbReference>
<evidence type="ECO:0000313" key="2">
    <source>
        <dbReference type="EMBL" id="GFF19464.1"/>
    </source>
</evidence>
<dbReference type="OrthoDB" id="3687641at2759"/>
<comment type="caution">
    <text evidence="2">The sequence shown here is derived from an EMBL/GenBank/DDBJ whole genome shotgun (WGS) entry which is preliminary data.</text>
</comment>